<feature type="binding site" description="axial binding residue" evidence="22">
    <location>
        <position position="756"/>
    </location>
    <ligand>
        <name>methylcob(III)alamin</name>
        <dbReference type="ChEBI" id="CHEBI:28115"/>
    </ligand>
    <ligandPart>
        <name>Co</name>
        <dbReference type="ChEBI" id="CHEBI:27638"/>
    </ligandPart>
</feature>
<feature type="binding site" evidence="23">
    <location>
        <position position="805"/>
    </location>
    <ligand>
        <name>methylcob(III)alamin</name>
        <dbReference type="ChEBI" id="CHEBI:28115"/>
    </ligand>
</feature>
<comment type="pathway">
    <text evidence="4 21">Amino-acid biosynthesis; L-methionine biosynthesis via de novo pathway; L-methionine from L-homocysteine (MetH route): step 1/1.</text>
</comment>
<evidence type="ECO:0000256" key="21">
    <source>
        <dbReference type="PIRNR" id="PIRNR000381"/>
    </source>
</evidence>
<dbReference type="PIRSF" id="PIRSF000381">
    <property type="entry name" value="MetH"/>
    <property type="match status" value="1"/>
</dbReference>
<comment type="cofactor">
    <cofactor evidence="2 21 24">
        <name>Zn(2+)</name>
        <dbReference type="ChEBI" id="CHEBI:29105"/>
    </cofactor>
</comment>
<comment type="caution">
    <text evidence="30">The sequence shown here is derived from an EMBL/GenBank/DDBJ whole genome shotgun (WGS) entry which is preliminary data.</text>
</comment>
<organism evidence="30 31">
    <name type="scientific">Amycolatopsis alkalitolerans</name>
    <dbReference type="NCBI Taxonomy" id="2547244"/>
    <lineage>
        <taxon>Bacteria</taxon>
        <taxon>Bacillati</taxon>
        <taxon>Actinomycetota</taxon>
        <taxon>Actinomycetes</taxon>
        <taxon>Pseudonocardiales</taxon>
        <taxon>Pseudonocardiaceae</taxon>
        <taxon>Amycolatopsis</taxon>
    </lineage>
</organism>
<accession>A0A5C4LU67</accession>
<comment type="similarity">
    <text evidence="5">Belongs to the vitamin-B12 dependent methionine synthase family.</text>
</comment>
<dbReference type="SUPFAM" id="SSF82282">
    <property type="entry name" value="Homocysteine S-methyltransferase"/>
    <property type="match status" value="1"/>
</dbReference>
<dbReference type="GO" id="GO:0050667">
    <property type="term" value="P:homocysteine metabolic process"/>
    <property type="evidence" value="ECO:0007669"/>
    <property type="project" value="TreeGrafter"/>
</dbReference>
<feature type="binding site" evidence="23">
    <location>
        <begin position="1165"/>
        <end position="1166"/>
    </location>
    <ligand>
        <name>S-adenosyl-L-methionine</name>
        <dbReference type="ChEBI" id="CHEBI:59789"/>
    </ligand>
</feature>
<dbReference type="CDD" id="cd00740">
    <property type="entry name" value="MeTr"/>
    <property type="match status" value="1"/>
</dbReference>
<keyword evidence="9 21" id="KW-0028">Amino-acid biosynthesis</keyword>
<gene>
    <name evidence="30" type="primary">metH</name>
    <name evidence="30" type="ORF">FG385_26990</name>
</gene>
<dbReference type="InterPro" id="IPR003726">
    <property type="entry name" value="HCY_dom"/>
</dbReference>
<feature type="binding site" evidence="23">
    <location>
        <position position="857"/>
    </location>
    <ligand>
        <name>methylcob(III)alamin</name>
        <dbReference type="ChEBI" id="CHEBI:28115"/>
    </ligand>
</feature>
<evidence type="ECO:0000313" key="31">
    <source>
        <dbReference type="Proteomes" id="UP000305546"/>
    </source>
</evidence>
<evidence type="ECO:0000313" key="30">
    <source>
        <dbReference type="EMBL" id="TNC21929.1"/>
    </source>
</evidence>
<feature type="domain" description="Hcy-binding" evidence="25">
    <location>
        <begin position="6"/>
        <end position="316"/>
    </location>
</feature>
<dbReference type="PROSITE" id="PS51332">
    <property type="entry name" value="B12_BINDING"/>
    <property type="match status" value="1"/>
</dbReference>
<dbReference type="FunFam" id="3.20.20.20:FF:000002">
    <property type="entry name" value="Methionine synthase"/>
    <property type="match status" value="1"/>
</dbReference>
<dbReference type="PANTHER" id="PTHR45833:SF1">
    <property type="entry name" value="METHIONINE SYNTHASE"/>
    <property type="match status" value="1"/>
</dbReference>
<feature type="binding site" evidence="23">
    <location>
        <position position="682"/>
    </location>
    <ligand>
        <name>methylcob(III)alamin</name>
        <dbReference type="ChEBI" id="CHEBI:28115"/>
    </ligand>
</feature>
<dbReference type="SUPFAM" id="SSF47644">
    <property type="entry name" value="Methionine synthase domain"/>
    <property type="match status" value="1"/>
</dbReference>
<dbReference type="GO" id="GO:0008705">
    <property type="term" value="F:methionine synthase activity"/>
    <property type="evidence" value="ECO:0007669"/>
    <property type="project" value="UniProtKB-UniRule"/>
</dbReference>
<dbReference type="SUPFAM" id="SSF51717">
    <property type="entry name" value="Dihydropteroate synthetase-like"/>
    <property type="match status" value="1"/>
</dbReference>
<dbReference type="InterPro" id="IPR000489">
    <property type="entry name" value="Pterin-binding_dom"/>
</dbReference>
<dbReference type="GO" id="GO:0046653">
    <property type="term" value="P:tetrahydrofolate metabolic process"/>
    <property type="evidence" value="ECO:0007669"/>
    <property type="project" value="TreeGrafter"/>
</dbReference>
<evidence type="ECO:0000259" key="26">
    <source>
        <dbReference type="PROSITE" id="PS50972"/>
    </source>
</evidence>
<evidence type="ECO:0000256" key="2">
    <source>
        <dbReference type="ARBA" id="ARBA00001947"/>
    </source>
</evidence>
<evidence type="ECO:0000256" key="11">
    <source>
        <dbReference type="ARBA" id="ARBA00022679"/>
    </source>
</evidence>
<dbReference type="InterPro" id="IPR033706">
    <property type="entry name" value="Met_synthase_B12-bd"/>
</dbReference>
<dbReference type="Pfam" id="PF02965">
    <property type="entry name" value="Met_synt_B12"/>
    <property type="match status" value="1"/>
</dbReference>
<dbReference type="EC" id="2.1.1.13" evidence="6 20"/>
<evidence type="ECO:0000256" key="19">
    <source>
        <dbReference type="ARBA" id="ARBA00031040"/>
    </source>
</evidence>
<feature type="binding site" evidence="22 24">
    <location>
        <position position="301"/>
    </location>
    <ligand>
        <name>Zn(2+)</name>
        <dbReference type="ChEBI" id="CHEBI:29105"/>
    </ligand>
</feature>
<dbReference type="SMART" id="SM01018">
    <property type="entry name" value="B12-binding_2"/>
    <property type="match status" value="1"/>
</dbReference>
<dbReference type="Gene3D" id="1.10.288.10">
    <property type="entry name" value="Cobalamin-dependent Methionine Synthase, domain 2"/>
    <property type="match status" value="1"/>
</dbReference>
<dbReference type="UniPathway" id="UPA00051">
    <property type="reaction ID" value="UER00081"/>
</dbReference>
<dbReference type="PROSITE" id="PS50970">
    <property type="entry name" value="HCY"/>
    <property type="match status" value="1"/>
</dbReference>
<evidence type="ECO:0000256" key="12">
    <source>
        <dbReference type="ARBA" id="ARBA00022691"/>
    </source>
</evidence>
<evidence type="ECO:0000256" key="5">
    <source>
        <dbReference type="ARBA" id="ARBA00010398"/>
    </source>
</evidence>
<evidence type="ECO:0000256" key="15">
    <source>
        <dbReference type="ARBA" id="ARBA00022833"/>
    </source>
</evidence>
<dbReference type="PANTHER" id="PTHR45833">
    <property type="entry name" value="METHIONINE SYNTHASE"/>
    <property type="match status" value="1"/>
</dbReference>
<dbReference type="Pfam" id="PF02574">
    <property type="entry name" value="S-methyl_trans"/>
    <property type="match status" value="1"/>
</dbReference>
<feature type="binding site" evidence="22 24">
    <location>
        <position position="238"/>
    </location>
    <ligand>
        <name>Zn(2+)</name>
        <dbReference type="ChEBI" id="CHEBI:29105"/>
    </ligand>
</feature>
<dbReference type="Pfam" id="PF02607">
    <property type="entry name" value="B12-binding_2"/>
    <property type="match status" value="1"/>
</dbReference>
<evidence type="ECO:0000256" key="1">
    <source>
        <dbReference type="ARBA" id="ARBA00001700"/>
    </source>
</evidence>
<feature type="binding site" evidence="23">
    <location>
        <position position="940"/>
    </location>
    <ligand>
        <name>S-adenosyl-L-methionine</name>
        <dbReference type="ChEBI" id="CHEBI:59789"/>
    </ligand>
</feature>
<keyword evidence="14" id="KW-0677">Repeat</keyword>
<evidence type="ECO:0000259" key="25">
    <source>
        <dbReference type="PROSITE" id="PS50970"/>
    </source>
</evidence>
<feature type="binding site" evidence="23">
    <location>
        <position position="1111"/>
    </location>
    <ligand>
        <name>S-adenosyl-L-methionine</name>
        <dbReference type="ChEBI" id="CHEBI:59789"/>
    </ligand>
</feature>
<evidence type="ECO:0000256" key="16">
    <source>
        <dbReference type="ARBA" id="ARBA00023167"/>
    </source>
</evidence>
<dbReference type="GO" id="GO:0031419">
    <property type="term" value="F:cobalamin binding"/>
    <property type="evidence" value="ECO:0007669"/>
    <property type="project" value="UniProtKB-UniRule"/>
</dbReference>
<dbReference type="InterPro" id="IPR036594">
    <property type="entry name" value="Meth_synthase_dom"/>
</dbReference>
<dbReference type="InterPro" id="IPR011005">
    <property type="entry name" value="Dihydropteroate_synth-like_sf"/>
</dbReference>
<feature type="binding site" evidence="23">
    <location>
        <position position="801"/>
    </location>
    <ligand>
        <name>methylcob(III)alamin</name>
        <dbReference type="ChEBI" id="CHEBI:28115"/>
    </ligand>
</feature>
<dbReference type="PROSITE" id="PS51337">
    <property type="entry name" value="B12_BINDING_NTER"/>
    <property type="match status" value="1"/>
</dbReference>
<dbReference type="Gene3D" id="3.10.196.10">
    <property type="entry name" value="Vitamin B12-dependent methionine synthase, activation domain"/>
    <property type="match status" value="1"/>
</dbReference>
<evidence type="ECO:0000256" key="4">
    <source>
        <dbReference type="ARBA" id="ARBA00005178"/>
    </source>
</evidence>
<dbReference type="InterPro" id="IPR037010">
    <property type="entry name" value="VitB12-dep_Met_synth_activ_sf"/>
</dbReference>
<keyword evidence="13 21" id="KW-0479">Metal-binding</keyword>
<dbReference type="SUPFAM" id="SSF52242">
    <property type="entry name" value="Cobalamin (vitamin B12)-binding domain"/>
    <property type="match status" value="1"/>
</dbReference>
<keyword evidence="17 21" id="KW-0170">Cobalt</keyword>
<dbReference type="FunFam" id="3.40.50.280:FF:000001">
    <property type="entry name" value="Methionine synthase"/>
    <property type="match status" value="1"/>
</dbReference>
<dbReference type="FunFam" id="3.20.20.330:FF:000001">
    <property type="entry name" value="Methionine synthase"/>
    <property type="match status" value="1"/>
</dbReference>
<dbReference type="PROSITE" id="PS50974">
    <property type="entry name" value="ADOMET_ACTIVATION"/>
    <property type="match status" value="1"/>
</dbReference>
<dbReference type="GO" id="GO:0005829">
    <property type="term" value="C:cytosol"/>
    <property type="evidence" value="ECO:0007669"/>
    <property type="project" value="TreeGrafter"/>
</dbReference>
<dbReference type="Pfam" id="PF00809">
    <property type="entry name" value="Pterin_bind"/>
    <property type="match status" value="1"/>
</dbReference>
<dbReference type="PROSITE" id="PS50972">
    <property type="entry name" value="PTERIN_BINDING"/>
    <property type="match status" value="1"/>
</dbReference>
<comment type="domain">
    <text evidence="21">Modular enzyme with four functionally distinct domains. The isolated Hcy-binding domain catalyzes methyl transfer from free methylcobalamin to homocysteine. The Hcy-binding domain in association with the pterin-binding domain catalyzes the methylation of cob(I)alamin by methyltetrahydrofolate and the methylation of homocysteine. The B12-binding domain binds the cofactor. The AdoMet activation domain binds S-adenosyl-L-methionine. Under aerobic conditions cob(I)alamin can be converted to inactive cob(II)alamin. Reductive methylation by S-adenosyl-L-methionine and flavodoxin regenerates methylcobalamin.</text>
</comment>
<evidence type="ECO:0000256" key="18">
    <source>
        <dbReference type="ARBA" id="ARBA00025552"/>
    </source>
</evidence>
<evidence type="ECO:0000256" key="6">
    <source>
        <dbReference type="ARBA" id="ARBA00012032"/>
    </source>
</evidence>
<evidence type="ECO:0000256" key="9">
    <source>
        <dbReference type="ARBA" id="ARBA00022605"/>
    </source>
</evidence>
<keyword evidence="31" id="KW-1185">Reference proteome</keyword>
<feature type="binding site" evidence="23">
    <location>
        <begin position="753"/>
        <end position="757"/>
    </location>
    <ligand>
        <name>methylcob(III)alamin</name>
        <dbReference type="ChEBI" id="CHEBI:28115"/>
    </ligand>
</feature>
<keyword evidence="11 21" id="KW-0808">Transferase</keyword>
<evidence type="ECO:0000259" key="28">
    <source>
        <dbReference type="PROSITE" id="PS51332"/>
    </source>
</evidence>
<reference evidence="30 31" key="1">
    <citation type="submission" date="2019-06" db="EMBL/GenBank/DDBJ databases">
        <title>Amycolatopsis alkalitolerans sp. nov., isolated from Gastrodia elata Blume.</title>
        <authorList>
            <person name="Narsing Rao M.P."/>
            <person name="Li W.J."/>
        </authorList>
    </citation>
    <scope>NUCLEOTIDE SEQUENCE [LARGE SCALE GENOMIC DNA]</scope>
    <source>
        <strain evidence="30 31">SYSUP0005</strain>
    </source>
</reference>
<evidence type="ECO:0000256" key="24">
    <source>
        <dbReference type="PROSITE-ProRule" id="PRU00333"/>
    </source>
</evidence>
<feature type="domain" description="B12-binding" evidence="28">
    <location>
        <begin position="743"/>
        <end position="878"/>
    </location>
</feature>
<feature type="domain" description="Pterin-binding" evidence="26">
    <location>
        <begin position="347"/>
        <end position="608"/>
    </location>
</feature>
<sequence>MPVDTVAALREILDQRVAVLDGAWGTMLQSAGLTPADYHGEAVADHPRDVTGDPDLLNLTRPDLILDVHRRYLAAGADITTTNTFTATSIGQADYGLAHLVREMNLQGAKLARQAADEAGGKVVAGSIGPLNVTLSLSPKVDEPAFRAVSFDEVRDAYAEQIAALADGGVDLLLIETIFDTLNAKAAIAAARETAPHLPLWISVTIVDRSGRTLSGQTVEAFWSSIEHARPLVVGVNCSLGAAEMRPHVEQLSRLAGTYVASHPNAGLPNAFGGYDQTPDETAGLLAEFAGAGLVNIVGGCCGTDPGHIAKIAEAVSGAAPRAVPPPRAHTRFSGLEPFEIGADTGFVMIGERTNVTGSARFRRLIEADDYQAAVGVALDQVRGGANLLDVNMDADLLESEQAMTTFLNLIATEPEVARIPIMIDSSRWSVLEAGLKCVQGKGVVNSISLKEGEEQFLRQARRVRGYGAGVVVMAFDEQGQADTTERKVEICGRAYDLLTREAGFDPEDIVFDPNVLAVATGIAEHNGYAKAFIESLPLIKQRCPGARTSGGISNLSFSFRGNEVVREAMHSAFLFHAVRAGLDMGIVNAGQLAVYEEIPADLLELVEDVLFDRREDATDRLVEFAETVRGQGRKRTVDLSWREAPVEQRLRHALVHGIVDHIEEDTEEARLALPRPLEVIEGPLMDGMKTVGDLFGSGKMFLPQVVKSARVMKRAVAYLEPFMEAEKEQARQSGGGSDERGQGKIVLATVKGDVHDIGKNIVGVVLGCNNYQVIDLGVMVPASVILDTAVAEDADVIGLSGLITPSLDEMVAVATEMQRRGLKKPLLIGGATTSRQHTAVRIAPAYENPAVHVLDASRVVGVVSDLLDPDRALALAEANSAEQERLREQHAAKQRRPMLTLERARANAERVPFGELPVPPFTGVRTVEPELTELREMIDWQFLFLAWELKGKYPAILDQPVARELFDDANALLDEIVAAGGFHARGAYGFWPARSEGDDIVLENGVRFPMLRQQTSKPDGRANRCLADYVAPAGDHLGGFAVGVHGAEELARHYESRHDDYRAIMVKALADRLAEAFAEYLHLRARRDWFEPDARPSLEDLHAERFRGIRPALGYPACPDHSEKRELFELLGAGSIGLGLTESFAMTPAASVSGLIFAHPASRYFTVGRLGRDQVEDYADRRGLAQAEVEKWLRPNLDYDPEQ</sequence>
<dbReference type="InterPro" id="IPR036589">
    <property type="entry name" value="HCY_dom_sf"/>
</dbReference>
<keyword evidence="16 21" id="KW-0486">Methionine biosynthesis</keyword>
<evidence type="ECO:0000256" key="13">
    <source>
        <dbReference type="ARBA" id="ARBA00022723"/>
    </source>
</evidence>
<evidence type="ECO:0000256" key="8">
    <source>
        <dbReference type="ARBA" id="ARBA00022603"/>
    </source>
</evidence>
<dbReference type="Proteomes" id="UP000305546">
    <property type="component" value="Unassembled WGS sequence"/>
</dbReference>
<evidence type="ECO:0000259" key="29">
    <source>
        <dbReference type="PROSITE" id="PS51337"/>
    </source>
</evidence>
<comment type="catalytic activity">
    <reaction evidence="1 21">
        <text>(6S)-5-methyl-5,6,7,8-tetrahydrofolate + L-homocysteine = (6S)-5,6,7,8-tetrahydrofolate + L-methionine</text>
        <dbReference type="Rhea" id="RHEA:11172"/>
        <dbReference type="ChEBI" id="CHEBI:18608"/>
        <dbReference type="ChEBI" id="CHEBI:57453"/>
        <dbReference type="ChEBI" id="CHEBI:57844"/>
        <dbReference type="ChEBI" id="CHEBI:58199"/>
        <dbReference type="EC" id="2.1.1.13"/>
    </reaction>
</comment>
<dbReference type="InterPro" id="IPR004223">
    <property type="entry name" value="VitB12-dep_Met_synth_activ_dom"/>
</dbReference>
<dbReference type="Gene3D" id="3.40.50.280">
    <property type="entry name" value="Cobalamin-binding domain"/>
    <property type="match status" value="1"/>
</dbReference>
<keyword evidence="12 21" id="KW-0949">S-adenosyl-L-methionine</keyword>
<dbReference type="Gene3D" id="3.20.20.330">
    <property type="entry name" value="Homocysteine-binding-like domain"/>
    <property type="match status" value="1"/>
</dbReference>
<dbReference type="GO" id="GO:0032259">
    <property type="term" value="P:methylation"/>
    <property type="evidence" value="ECO:0007669"/>
    <property type="project" value="UniProtKB-KW"/>
</dbReference>
<proteinExistence type="inferred from homology"/>
<dbReference type="AlphaFoldDB" id="A0A5C4LU67"/>
<keyword evidence="8 21" id="KW-0489">Methyltransferase</keyword>
<feature type="domain" description="B12-binding N-terminal" evidence="29">
    <location>
        <begin position="638"/>
        <end position="732"/>
    </location>
</feature>
<dbReference type="InterPro" id="IPR011822">
    <property type="entry name" value="MetH"/>
</dbReference>
<name>A0A5C4LU67_9PSEU</name>
<evidence type="ECO:0000256" key="10">
    <source>
        <dbReference type="ARBA" id="ARBA00022628"/>
    </source>
</evidence>
<dbReference type="OrthoDB" id="9803687at2"/>
<feature type="domain" description="AdoMet activation" evidence="27">
    <location>
        <begin position="893"/>
        <end position="1203"/>
    </location>
</feature>
<dbReference type="Pfam" id="PF02310">
    <property type="entry name" value="B12-binding"/>
    <property type="match status" value="1"/>
</dbReference>
<evidence type="ECO:0000256" key="3">
    <source>
        <dbReference type="ARBA" id="ARBA00001956"/>
    </source>
</evidence>
<dbReference type="NCBIfam" id="TIGR02082">
    <property type="entry name" value="metH"/>
    <property type="match status" value="1"/>
</dbReference>
<feature type="binding site" evidence="22 24">
    <location>
        <position position="302"/>
    </location>
    <ligand>
        <name>Zn(2+)</name>
        <dbReference type="ChEBI" id="CHEBI:29105"/>
    </ligand>
</feature>
<evidence type="ECO:0000256" key="17">
    <source>
        <dbReference type="ARBA" id="ARBA00023285"/>
    </source>
</evidence>
<dbReference type="InterPro" id="IPR050554">
    <property type="entry name" value="Met_Synthase/Corrinoid"/>
</dbReference>
<dbReference type="Gene3D" id="3.20.20.20">
    <property type="entry name" value="Dihydropteroate synthase-like"/>
    <property type="match status" value="1"/>
</dbReference>
<evidence type="ECO:0000256" key="23">
    <source>
        <dbReference type="PIRSR" id="PIRSR000381-2"/>
    </source>
</evidence>
<comment type="function">
    <text evidence="18 21">Catalyzes the transfer of a methyl group from methyl-cobalamin to homocysteine, yielding enzyme-bound cob(I)alamin and methionine. Subsequently, remethylates the cofactor using methyltetrahydrofolate.</text>
</comment>
<keyword evidence="15 21" id="KW-0862">Zinc</keyword>
<evidence type="ECO:0000256" key="14">
    <source>
        <dbReference type="ARBA" id="ARBA00022737"/>
    </source>
</evidence>
<dbReference type="Gene3D" id="1.10.1240.10">
    <property type="entry name" value="Methionine synthase domain"/>
    <property type="match status" value="1"/>
</dbReference>
<evidence type="ECO:0000259" key="27">
    <source>
        <dbReference type="PROSITE" id="PS50974"/>
    </source>
</evidence>
<comment type="cofactor">
    <cofactor evidence="3 21 22">
        <name>methylcob(III)alamin</name>
        <dbReference type="ChEBI" id="CHEBI:28115"/>
    </cofactor>
</comment>
<dbReference type="GO" id="GO:0008270">
    <property type="term" value="F:zinc ion binding"/>
    <property type="evidence" value="ECO:0007669"/>
    <property type="project" value="UniProtKB-UniRule"/>
</dbReference>
<dbReference type="NCBIfam" id="NF007024">
    <property type="entry name" value="PRK09490.1"/>
    <property type="match status" value="1"/>
</dbReference>
<dbReference type="EMBL" id="VDFW01000030">
    <property type="protein sequence ID" value="TNC21929.1"/>
    <property type="molecule type" value="Genomic_DNA"/>
</dbReference>
<dbReference type="FunFam" id="1.10.1240.10:FF:000001">
    <property type="entry name" value="Methionine synthase"/>
    <property type="match status" value="1"/>
</dbReference>
<evidence type="ECO:0000256" key="20">
    <source>
        <dbReference type="NCBIfam" id="TIGR02082"/>
    </source>
</evidence>
<dbReference type="InterPro" id="IPR036724">
    <property type="entry name" value="Cobalamin-bd_sf"/>
</dbReference>
<evidence type="ECO:0000256" key="7">
    <source>
        <dbReference type="ARBA" id="ARBA00013998"/>
    </source>
</evidence>
<dbReference type="CDD" id="cd02069">
    <property type="entry name" value="methionine_synthase_B12_BD"/>
    <property type="match status" value="1"/>
</dbReference>
<dbReference type="InterPro" id="IPR003759">
    <property type="entry name" value="Cbl-bd_cap"/>
</dbReference>
<dbReference type="SUPFAM" id="SSF56507">
    <property type="entry name" value="Methionine synthase activation domain-like"/>
    <property type="match status" value="1"/>
</dbReference>
<protein>
    <recommendedName>
        <fullName evidence="7 20">Methionine synthase</fullName>
        <ecNumber evidence="6 20">2.1.1.13</ecNumber>
    </recommendedName>
    <alternativeName>
        <fullName evidence="19 21">5-methyltetrahydrofolate--homocysteine methyltransferase</fullName>
    </alternativeName>
</protein>
<keyword evidence="10 21" id="KW-0846">Cobalamin</keyword>
<evidence type="ECO:0000256" key="22">
    <source>
        <dbReference type="PIRSR" id="PIRSR000381-1"/>
    </source>
</evidence>
<dbReference type="InterPro" id="IPR006158">
    <property type="entry name" value="Cobalamin-bd"/>
</dbReference>